<dbReference type="Proteomes" id="UP000234331">
    <property type="component" value="Unassembled WGS sequence"/>
</dbReference>
<evidence type="ECO:0000313" key="3">
    <source>
        <dbReference type="Proteomes" id="UP000234331"/>
    </source>
</evidence>
<dbReference type="InterPro" id="IPR036291">
    <property type="entry name" value="NAD(P)-bd_dom_sf"/>
</dbReference>
<accession>A0A2I2L1H3</accession>
<dbReference type="InterPro" id="IPR016040">
    <property type="entry name" value="NAD(P)-bd_dom"/>
</dbReference>
<dbReference type="AlphaFoldDB" id="A0A2I2L1H3"/>
<organism evidence="2 3">
    <name type="scientific">Frankia canadensis</name>
    <dbReference type="NCBI Taxonomy" id="1836972"/>
    <lineage>
        <taxon>Bacteria</taxon>
        <taxon>Bacillati</taxon>
        <taxon>Actinomycetota</taxon>
        <taxon>Actinomycetes</taxon>
        <taxon>Frankiales</taxon>
        <taxon>Frankiaceae</taxon>
        <taxon>Frankia</taxon>
    </lineage>
</organism>
<dbReference type="OrthoDB" id="3510772at2"/>
<dbReference type="RefSeq" id="WP_101835895.1">
    <property type="nucleotide sequence ID" value="NZ_FZMO01000547.1"/>
</dbReference>
<dbReference type="PANTHER" id="PTHR43162">
    <property type="match status" value="1"/>
</dbReference>
<dbReference type="Gene3D" id="3.90.25.10">
    <property type="entry name" value="UDP-galactose 4-epimerase, domain 1"/>
    <property type="match status" value="1"/>
</dbReference>
<proteinExistence type="predicted"/>
<sequence>MTTLVTGATGIVGAHLMRALTALGDRPRGFVRDREAAIRACGADADLVVGDFGDLASVRVALEGIDQVFLTCGNHPRQVEWESSVVDAAVSAGVRRMVKQSALGAAIGSPVAFFDAHARVEEHLRASGLPFVLLRPAFKMSTLLAGAPGVRQADRFFAPAAGAKIAMIDPRDIADVAAAVLTTDGHDGRGYELTGPEPVTFDDMVAELSTTIGRPIAFVPVGDTDAVTRFIAAGTPQWIATNAVTQFGLLRQGSQAQTRDTVRVLTGHEPRTVAAFLRDHASAFA</sequence>
<protein>
    <submittedName>
        <fullName evidence="2">NmrA family protein</fullName>
    </submittedName>
</protein>
<gene>
    <name evidence="2" type="ORF">FRACA_80058</name>
</gene>
<name>A0A2I2L1H3_9ACTN</name>
<dbReference type="PANTHER" id="PTHR43162:SF1">
    <property type="entry name" value="PRESTALK A DIFFERENTIATION PROTEIN A"/>
    <property type="match status" value="1"/>
</dbReference>
<keyword evidence="3" id="KW-1185">Reference proteome</keyword>
<reference evidence="2 3" key="1">
    <citation type="submission" date="2017-06" db="EMBL/GenBank/DDBJ databases">
        <authorList>
            <person name="Kim H.J."/>
            <person name="Triplett B.A."/>
        </authorList>
    </citation>
    <scope>NUCLEOTIDE SEQUENCE [LARGE SCALE GENOMIC DNA]</scope>
    <source>
        <strain evidence="2">FRACA_ARgP5</strain>
    </source>
</reference>
<evidence type="ECO:0000259" key="1">
    <source>
        <dbReference type="Pfam" id="PF13460"/>
    </source>
</evidence>
<dbReference type="Pfam" id="PF13460">
    <property type="entry name" value="NAD_binding_10"/>
    <property type="match status" value="1"/>
</dbReference>
<evidence type="ECO:0000313" key="2">
    <source>
        <dbReference type="EMBL" id="SNQ51758.1"/>
    </source>
</evidence>
<dbReference type="InterPro" id="IPR051604">
    <property type="entry name" value="Ergot_Alk_Oxidoreductase"/>
</dbReference>
<dbReference type="Gene3D" id="3.40.50.720">
    <property type="entry name" value="NAD(P)-binding Rossmann-like Domain"/>
    <property type="match status" value="1"/>
</dbReference>
<feature type="domain" description="NAD(P)-binding" evidence="1">
    <location>
        <begin position="7"/>
        <end position="183"/>
    </location>
</feature>
<dbReference type="EMBL" id="FZMO01000547">
    <property type="protein sequence ID" value="SNQ51758.1"/>
    <property type="molecule type" value="Genomic_DNA"/>
</dbReference>
<dbReference type="SUPFAM" id="SSF51735">
    <property type="entry name" value="NAD(P)-binding Rossmann-fold domains"/>
    <property type="match status" value="1"/>
</dbReference>